<reference evidence="5" key="2">
    <citation type="submission" date="2025-09" db="UniProtKB">
        <authorList>
            <consortium name="Ensembl"/>
        </authorList>
    </citation>
    <scope>IDENTIFICATION</scope>
</reference>
<dbReference type="Ensembl" id="ENSPKIT00000017082.1">
    <property type="protein sequence ID" value="ENSPKIP00000036142.1"/>
    <property type="gene ID" value="ENSPKIG00000014822.1"/>
</dbReference>
<dbReference type="GeneTree" id="ENSGT00940000161073"/>
<dbReference type="GO" id="GO:0005789">
    <property type="term" value="C:endoplasmic reticulum membrane"/>
    <property type="evidence" value="ECO:0007669"/>
    <property type="project" value="TreeGrafter"/>
</dbReference>
<organism evidence="5 6">
    <name type="scientific">Paramormyrops kingsleyae</name>
    <dbReference type="NCBI Taxonomy" id="1676925"/>
    <lineage>
        <taxon>Eukaryota</taxon>
        <taxon>Metazoa</taxon>
        <taxon>Chordata</taxon>
        <taxon>Craniata</taxon>
        <taxon>Vertebrata</taxon>
        <taxon>Euteleostomi</taxon>
        <taxon>Actinopterygii</taxon>
        <taxon>Neopterygii</taxon>
        <taxon>Teleostei</taxon>
        <taxon>Osteoglossocephala</taxon>
        <taxon>Osteoglossomorpha</taxon>
        <taxon>Osteoglossiformes</taxon>
        <taxon>Mormyridae</taxon>
        <taxon>Paramormyrops</taxon>
    </lineage>
</organism>
<comment type="similarity">
    <text evidence="1">Belongs to the ATP-dependent AMP-binding enzyme family.</text>
</comment>
<evidence type="ECO:0000313" key="5">
    <source>
        <dbReference type="Ensembl" id="ENSPKIP00000036142.1"/>
    </source>
</evidence>
<dbReference type="AlphaFoldDB" id="A0A3B3SZE2"/>
<sequence length="95" mass="10867">MVAVVLKSDQSLDGKKLYSHLSERLPAYAWPRFLRVQVSLDVTETFKQQKAKLVQEGFSPSIVQTPLYFLDTSKKDYIPLTETVYDSIISGEIRL</sequence>
<dbReference type="InterPro" id="IPR045851">
    <property type="entry name" value="AMP-bd_C_sf"/>
</dbReference>
<reference evidence="5" key="1">
    <citation type="submission" date="2025-08" db="UniProtKB">
        <authorList>
            <consortium name="Ensembl"/>
        </authorList>
    </citation>
    <scope>IDENTIFICATION</scope>
</reference>
<keyword evidence="3" id="KW-0443">Lipid metabolism</keyword>
<evidence type="ECO:0000256" key="4">
    <source>
        <dbReference type="ARBA" id="ARBA00026121"/>
    </source>
</evidence>
<evidence type="ECO:0000256" key="1">
    <source>
        <dbReference type="ARBA" id="ARBA00006432"/>
    </source>
</evidence>
<keyword evidence="3" id="KW-0276">Fatty acid metabolism</keyword>
<dbReference type="Gene3D" id="3.30.300.30">
    <property type="match status" value="1"/>
</dbReference>
<dbReference type="SUPFAM" id="SSF56801">
    <property type="entry name" value="Acetyl-CoA synthetase-like"/>
    <property type="match status" value="1"/>
</dbReference>
<dbReference type="GO" id="GO:0005886">
    <property type="term" value="C:plasma membrane"/>
    <property type="evidence" value="ECO:0007669"/>
    <property type="project" value="TreeGrafter"/>
</dbReference>
<dbReference type="PANTHER" id="PTHR43107">
    <property type="entry name" value="LONG-CHAIN FATTY ACID TRANSPORT PROTEIN"/>
    <property type="match status" value="1"/>
</dbReference>
<keyword evidence="2" id="KW-0436">Ligase</keyword>
<protein>
    <recommendedName>
        <fullName evidence="4">long-chain-fatty-acid--CoA ligase</fullName>
        <ecNumber evidence="4">6.2.1.3</ecNumber>
    </recommendedName>
</protein>
<name>A0A3B3SZE2_9TELE</name>
<dbReference type="STRING" id="1676925.ENSPKIP00000036142"/>
<keyword evidence="6" id="KW-1185">Reference proteome</keyword>
<proteinExistence type="inferred from homology"/>
<dbReference type="Proteomes" id="UP000261540">
    <property type="component" value="Unplaced"/>
</dbReference>
<dbReference type="GO" id="GO:0005324">
    <property type="term" value="F:long-chain fatty acid transmembrane transporter activity"/>
    <property type="evidence" value="ECO:0007669"/>
    <property type="project" value="TreeGrafter"/>
</dbReference>
<dbReference type="GO" id="GO:0004467">
    <property type="term" value="F:long-chain fatty acid-CoA ligase activity"/>
    <property type="evidence" value="ECO:0007669"/>
    <property type="project" value="UniProtKB-EC"/>
</dbReference>
<accession>A0A3B3SZE2</accession>
<dbReference type="EC" id="6.2.1.3" evidence="4"/>
<evidence type="ECO:0000313" key="6">
    <source>
        <dbReference type="Proteomes" id="UP000261540"/>
    </source>
</evidence>
<evidence type="ECO:0000256" key="3">
    <source>
        <dbReference type="ARBA" id="ARBA00022832"/>
    </source>
</evidence>
<dbReference type="PANTHER" id="PTHR43107:SF16">
    <property type="entry name" value="LONG-CHAIN FATTY ACID TRANSPORT PROTEIN 6-LIKE"/>
    <property type="match status" value="1"/>
</dbReference>
<dbReference type="GO" id="GO:0044539">
    <property type="term" value="P:long-chain fatty acid import into cell"/>
    <property type="evidence" value="ECO:0007669"/>
    <property type="project" value="TreeGrafter"/>
</dbReference>
<evidence type="ECO:0000256" key="2">
    <source>
        <dbReference type="ARBA" id="ARBA00022598"/>
    </source>
</evidence>